<name>A0AAW8DF03_9MICC</name>
<sequence>MTGVFAASSFEAERAQAAELSGLAQTGIGTSDLAANYVLKWQPNTAYIVGSPVLNPSGDMVTAKRSFTSGASYSAADWNLSPTYVPVVATGTGLYRVADASGTYPTTPIFGDAGSMGFAGSGSPSGIAGGLGWYKRFGFASPGSPVLKTTQGLFGNTLYYGPTTDDSAEGGSSTTYLKDDGNIGWAQAKPVIGWEANVRVEGAVQAVAGDTAPVGGMGTRLNVLGTAHVASGYGFKTSTQTDPGATGSIDKYVAYWQQVASGAATAFGVYVIDPANSETQLSVGRSAGTAFKAKYGGDKDGSTSLVQVGQPTASYGTLSGAYTLTTTPQTLTTNHGATLPAGGGTFMLDSSSRTIVAYTAFSGATISGAVIASGSFATTNGQLMLDPTTPNTTALRINAQKGQAKNLTEWFDSGSNLRVRVNAQGNLVTQGTSFFAANGSAATLASMNGATGAITPGTTAGLGSGMYSGNGAPNVVGSVAGDYYFRKDTPSTANQRIYVATAANTWIGIA</sequence>
<evidence type="ECO:0000313" key="1">
    <source>
        <dbReference type="EMBL" id="MDP9903644.1"/>
    </source>
</evidence>
<evidence type="ECO:0000313" key="4">
    <source>
        <dbReference type="Proteomes" id="UP001242995"/>
    </source>
</evidence>
<dbReference type="AlphaFoldDB" id="A0AAW8DF03"/>
<protein>
    <recommendedName>
        <fullName evidence="5">Tail fiber protein</fullName>
    </recommendedName>
</protein>
<gene>
    <name evidence="1" type="ORF">J2S90_000584</name>
    <name evidence="2" type="ORF">J2S93_001119</name>
</gene>
<dbReference type="EMBL" id="JAUSRG010000001">
    <property type="protein sequence ID" value="MDP9903644.1"/>
    <property type="molecule type" value="Genomic_DNA"/>
</dbReference>
<keyword evidence="3" id="KW-1185">Reference proteome</keyword>
<evidence type="ECO:0000313" key="2">
    <source>
        <dbReference type="EMBL" id="MDQ0179703.1"/>
    </source>
</evidence>
<dbReference type="Proteomes" id="UP001242995">
    <property type="component" value="Unassembled WGS sequence"/>
</dbReference>
<evidence type="ECO:0008006" key="5">
    <source>
        <dbReference type="Google" id="ProtNLM"/>
    </source>
</evidence>
<evidence type="ECO:0000313" key="3">
    <source>
        <dbReference type="Proteomes" id="UP001230951"/>
    </source>
</evidence>
<dbReference type="RefSeq" id="WP_306959098.1">
    <property type="nucleotide sequence ID" value="NZ_JAUSRG010000001.1"/>
</dbReference>
<dbReference type="Proteomes" id="UP001230951">
    <property type="component" value="Unassembled WGS sequence"/>
</dbReference>
<reference evidence="1 3" key="1">
    <citation type="submission" date="2023-07" db="EMBL/GenBank/DDBJ databases">
        <title>Sorghum-associated microbial communities from plants grown in Nebraska, USA.</title>
        <authorList>
            <person name="Schachtman D."/>
        </authorList>
    </citation>
    <scope>NUCLEOTIDE SEQUENCE</scope>
    <source>
        <strain evidence="1">DS1006</strain>
        <strain evidence="2 3">DS1016</strain>
    </source>
</reference>
<organism evidence="1 4">
    <name type="scientific">Arthrobacter bambusae</name>
    <dbReference type="NCBI Taxonomy" id="1338426"/>
    <lineage>
        <taxon>Bacteria</taxon>
        <taxon>Bacillati</taxon>
        <taxon>Actinomycetota</taxon>
        <taxon>Actinomycetes</taxon>
        <taxon>Micrococcales</taxon>
        <taxon>Micrococcaceae</taxon>
        <taxon>Arthrobacter</taxon>
    </lineage>
</organism>
<proteinExistence type="predicted"/>
<accession>A0AAW8DF03</accession>
<dbReference type="EMBL" id="JAUSTF010000002">
    <property type="protein sequence ID" value="MDQ0179703.1"/>
    <property type="molecule type" value="Genomic_DNA"/>
</dbReference>
<comment type="caution">
    <text evidence="1">The sequence shown here is derived from an EMBL/GenBank/DDBJ whole genome shotgun (WGS) entry which is preliminary data.</text>
</comment>